<feature type="chain" id="PRO_5010847698" evidence="1">
    <location>
        <begin position="23"/>
        <end position="184"/>
    </location>
</feature>
<dbReference type="EMBL" id="AK008325">
    <property type="protein sequence ID" value="BAB25603.1"/>
    <property type="molecule type" value="mRNA"/>
</dbReference>
<evidence type="ECO:0000313" key="3">
    <source>
        <dbReference type="EMBL" id="BAB25603.1"/>
    </source>
</evidence>
<evidence type="ECO:0000313" key="4">
    <source>
        <dbReference type="MGI" id="MGI:1914753"/>
    </source>
</evidence>
<evidence type="ECO:0000256" key="1">
    <source>
        <dbReference type="SAM" id="SignalP"/>
    </source>
</evidence>
<reference evidence="3" key="5">
    <citation type="journal article" date="2001" name="Nature">
        <title>Functional annotation of a full-length mouse cDNA collection.</title>
        <authorList>
            <consortium name="The RIKEN Genome Exploration Research Group Phase II Team and the FANTOM Consortium"/>
        </authorList>
    </citation>
    <scope>NUCLEOTIDE SEQUENCE</scope>
    <source>
        <strain evidence="3">C57BL/6J</strain>
        <tissue evidence="3">Small intestine</tissue>
        <tissue evidence="2">Testis</tissue>
    </source>
</reference>
<dbReference type="AlphaFoldDB" id="Q9CPU6"/>
<name>Q9CPU6_MOUSE</name>
<reference evidence="3" key="4">
    <citation type="submission" date="2000-07" db="EMBL/GenBank/DDBJ databases">
        <authorList>
            <person name="Adachi J."/>
            <person name="Aizawa K."/>
            <person name="Akahira S."/>
            <person name="Akimura T."/>
            <person name="Arai A."/>
            <person name="Aono H."/>
            <person name="Arakawa T."/>
            <person name="Bono H."/>
            <person name="Carninci P."/>
            <person name="Fukuda S."/>
            <person name="Fukunishi Y."/>
            <person name="Furuno M."/>
            <person name="Hanagaki T."/>
            <person name="Hara A."/>
            <person name="Hayatsu N."/>
            <person name="Hiramoto K."/>
            <person name="Hiraoka T."/>
            <person name="Hori F."/>
            <person name="Imotani K."/>
            <person name="Ishii Y."/>
            <person name="Itoh M."/>
            <person name="Izawa M."/>
            <person name="Kasukawa T."/>
            <person name="Kato H."/>
            <person name="Kawai J."/>
            <person name="Kojima Y."/>
            <person name="Konno H."/>
            <person name="Kouda M."/>
            <person name="Koya S."/>
            <person name="Kurihara C."/>
            <person name="Matsuyama T."/>
            <person name="Miyazaki A."/>
            <person name="Nishi K."/>
            <person name="Nomura K."/>
            <person name="Numazaki R."/>
            <person name="Ohno M."/>
            <person name="Okazaki Y."/>
            <person name="Okido T."/>
            <person name="Owa C."/>
            <person name="Saito H."/>
            <person name="Saito R."/>
            <person name="Sakai C."/>
            <person name="Sakai K."/>
            <person name="Sano H."/>
            <person name="Sasaki D."/>
            <person name="Shibata K."/>
            <person name="Shibata Y."/>
            <person name="Shinagawa A."/>
            <person name="Shiraki T."/>
            <person name="Sogabe Y."/>
            <person name="Suzuki H."/>
            <person name="Tagami M."/>
            <person name="Tagawa A."/>
            <person name="Takahashi F."/>
            <person name="Tanaka T."/>
            <person name="Tejima Y."/>
            <person name="Toya T."/>
            <person name="Yamamura T."/>
            <person name="Yasunishi A."/>
            <person name="Yoshida K."/>
            <person name="Yoshino M."/>
            <person name="Muramatsu M."/>
            <person name="Hayashizaki Y."/>
        </authorList>
    </citation>
    <scope>NUCLEOTIDE SEQUENCE</scope>
    <source>
        <strain evidence="3">C57BL/6J</strain>
        <tissue evidence="3">Small intestine</tissue>
        <tissue evidence="2">Testis</tissue>
    </source>
</reference>
<dbReference type="AGR" id="MGI:1914753"/>
<reference evidence="3" key="8">
    <citation type="journal article" date="2005" name="Science">
        <title>Antisense Transcription in the Mammalian Transcriptome.</title>
        <authorList>
            <consortium name="RIKEN Genome Exploration Research Group and Genome Science Group (Genome Network Project Core Group) and the FANTOM Consortium"/>
        </authorList>
    </citation>
    <scope>NUCLEOTIDE SEQUENCE</scope>
    <source>
        <strain evidence="3">C57BL/6J</strain>
        <tissue evidence="3">Small intestine</tissue>
        <tissue evidence="2">Testis</tissue>
    </source>
</reference>
<reference evidence="3" key="6">
    <citation type="journal article" date="2002" name="Nature">
        <title>Analysis of the mouse transcriptome based on functional annotation of 60,770 full-length cDNAs.</title>
        <authorList>
            <consortium name="The FANTOM Consortium and the RIKEN Genome Exploration Research Group Phase I and II Team"/>
        </authorList>
    </citation>
    <scope>NUCLEOTIDE SEQUENCE</scope>
    <source>
        <strain evidence="3">C57BL/6J</strain>
        <tissue evidence="3">Small intestine</tissue>
        <tissue evidence="2">Testis</tissue>
    </source>
</reference>
<accession>Q9CPU6</accession>
<keyword evidence="1" id="KW-0732">Signal</keyword>
<feature type="signal peptide" evidence="1">
    <location>
        <begin position="1"/>
        <end position="22"/>
    </location>
</feature>
<dbReference type="EMBL" id="AK008236">
    <property type="protein sequence ID" value="BAB25549.1"/>
    <property type="molecule type" value="mRNA"/>
</dbReference>
<organism evidence="3">
    <name type="scientific">Mus musculus</name>
    <name type="common">Mouse</name>
    <dbReference type="NCBI Taxonomy" id="10090"/>
    <lineage>
        <taxon>Eukaryota</taxon>
        <taxon>Metazoa</taxon>
        <taxon>Chordata</taxon>
        <taxon>Craniata</taxon>
        <taxon>Vertebrata</taxon>
        <taxon>Euteleostomi</taxon>
        <taxon>Mammalia</taxon>
        <taxon>Eutheria</taxon>
        <taxon>Euarchontoglires</taxon>
        <taxon>Glires</taxon>
        <taxon>Rodentia</taxon>
        <taxon>Myomorpha</taxon>
        <taxon>Muroidea</taxon>
        <taxon>Muridae</taxon>
        <taxon>Murinae</taxon>
        <taxon>Mus</taxon>
        <taxon>Mus</taxon>
    </lineage>
</organism>
<gene>
    <name evidence="4" type="primary">1700001G17Rik</name>
</gene>
<reference evidence="3" key="2">
    <citation type="journal article" date="2000" name="Genome Res.">
        <title>Normalization and subtraction of cap-trapper-selected cDNAs to prepare full-length cDNA libraries for rapid discovery of new genes.</title>
        <authorList>
            <person name="Carninci P."/>
            <person name="Shibata Y."/>
            <person name="Hayatsu N."/>
            <person name="Sugahara Y."/>
            <person name="Shibata K."/>
            <person name="Itoh M."/>
            <person name="Konno H."/>
            <person name="Okazaki Y."/>
            <person name="Muramatsu M."/>
            <person name="Hayashizaki Y."/>
        </authorList>
    </citation>
    <scope>NUCLEOTIDE SEQUENCE</scope>
    <source>
        <strain evidence="3">C57BL/6J</strain>
        <tissue evidence="3">Small intestine</tissue>
        <tissue evidence="2">Testis</tissue>
    </source>
</reference>
<dbReference type="EMBL" id="AK005592">
    <property type="protein sequence ID" value="BAB24142.1"/>
    <property type="molecule type" value="mRNA"/>
</dbReference>
<proteinExistence type="evidence at transcript level"/>
<protein>
    <submittedName>
        <fullName evidence="3">Uncharacterized protein</fullName>
    </submittedName>
</protein>
<evidence type="ECO:0000313" key="2">
    <source>
        <dbReference type="EMBL" id="BAB24142.1"/>
    </source>
</evidence>
<reference evidence="3" key="7">
    <citation type="journal article" date="2005" name="Science">
        <title>The Transcriptional Landscape of the Mammalian Genome.</title>
        <authorList>
            <consortium name="The FANTOM Consortium"/>
            <consortium name="Riken Genome Exploration Research Group and Genome Science Group (Genome Network Project Core Group)"/>
        </authorList>
    </citation>
    <scope>NUCLEOTIDE SEQUENCE</scope>
    <source>
        <strain evidence="3">C57BL/6J</strain>
        <tissue evidence="3">Small intestine</tissue>
        <tissue evidence="2">Testis</tissue>
    </source>
</reference>
<reference evidence="3" key="1">
    <citation type="journal article" date="1999" name="Methods Enzymol.">
        <title>High-efficiency full-length cDNA cloning.</title>
        <authorList>
            <person name="Carninci P."/>
            <person name="Hayashizaki Y."/>
        </authorList>
    </citation>
    <scope>NUCLEOTIDE SEQUENCE</scope>
    <source>
        <strain evidence="3">C57BL/6J</strain>
        <tissue evidence="3">Small intestine</tissue>
        <tissue evidence="2">Testis</tissue>
    </source>
</reference>
<sequence>MQVMEILLGFLFLFSRTPGALSARRRLWAWGCSANGKHSRAAARVRVTEAPEACGRFTGGGLPSVIPGGGKEPPCPLCPRHKDCPSSLLATLPSSSGREKSCKNDVGLLVPARCSPGNTRASIDFGERRNLQDLAKSAPGPQRGQLGGVLRAWTAAAVYSVFEAACPPTKATHKLWDGAGSGRV</sequence>
<dbReference type="MGI" id="MGI:1914753">
    <property type="gene designation" value="1700001G17Rik"/>
</dbReference>
<reference evidence="3" key="3">
    <citation type="journal article" date="2000" name="Genome Res.">
        <title>RIKEN integrated sequence analysis (RISA) system--384-format sequencing pipeline with 384 multicapillary sequencer.</title>
        <authorList>
            <person name="Shibata K."/>
            <person name="Itoh M."/>
            <person name="Aizawa K."/>
            <person name="Nagaoka S."/>
            <person name="Sasaki N."/>
            <person name="Carninci P."/>
            <person name="Konno H."/>
            <person name="Akiyama J."/>
            <person name="Nishi K."/>
            <person name="Kitsunai T."/>
            <person name="Tashiro H."/>
            <person name="Itoh M."/>
            <person name="Sumi N."/>
            <person name="Ishii Y."/>
            <person name="Nakamura S."/>
            <person name="Hazama M."/>
            <person name="Nishine T."/>
            <person name="Harada A."/>
            <person name="Yamamoto R."/>
            <person name="Matsumoto H."/>
            <person name="Sakaguchi S."/>
            <person name="Ikegami T."/>
            <person name="Kashiwagi K."/>
            <person name="Fujiwake S."/>
            <person name="Inoue K."/>
            <person name="Togawa Y."/>
            <person name="Izawa M."/>
            <person name="Ohara E."/>
            <person name="Watahiki M."/>
            <person name="Yoneda Y."/>
            <person name="Ishikawa T."/>
            <person name="Ozawa K."/>
            <person name="Tanaka T."/>
            <person name="Matsuura S."/>
            <person name="Kawai J."/>
            <person name="Okazaki Y."/>
            <person name="Muramatsu M."/>
            <person name="Inoue Y."/>
            <person name="Kira A."/>
            <person name="Hayashizaki Y."/>
        </authorList>
    </citation>
    <scope>NUCLEOTIDE SEQUENCE</scope>
    <source>
        <strain evidence="3">C57BL/6J</strain>
        <tissue evidence="3">Small intestine</tissue>
        <tissue evidence="2">Testis</tissue>
    </source>
</reference>